<comment type="caution">
    <text evidence="2">The sequence shown here is derived from an EMBL/GenBank/DDBJ whole genome shotgun (WGS) entry which is preliminary data.</text>
</comment>
<dbReference type="EMBL" id="QJRX01000002">
    <property type="protein sequence ID" value="PYC28437.1"/>
    <property type="molecule type" value="Genomic_DNA"/>
</dbReference>
<reference evidence="2 3" key="1">
    <citation type="submission" date="2018-06" db="EMBL/GenBank/DDBJ databases">
        <title>Pseudomonas diversity within urban Lake Michigan freshwaters.</title>
        <authorList>
            <person name="Batrich M."/>
            <person name="Hatzopoulos T."/>
            <person name="Putonti C."/>
        </authorList>
    </citation>
    <scope>NUCLEOTIDE SEQUENCE [LARGE SCALE GENOMIC DNA]</scope>
    <source>
        <strain evidence="2 3">MB-090714</strain>
    </source>
</reference>
<feature type="signal peptide" evidence="1">
    <location>
        <begin position="1"/>
        <end position="22"/>
    </location>
</feature>
<protein>
    <recommendedName>
        <fullName evidence="4">Lipoprotein</fullName>
    </recommendedName>
</protein>
<gene>
    <name evidence="2" type="ORF">DMO17_04455</name>
</gene>
<evidence type="ECO:0000256" key="1">
    <source>
        <dbReference type="SAM" id="SignalP"/>
    </source>
</evidence>
<proteinExistence type="predicted"/>
<keyword evidence="1" id="KW-0732">Signal</keyword>
<dbReference type="OrthoDB" id="8772825at2"/>
<dbReference type="Proteomes" id="UP000248146">
    <property type="component" value="Unassembled WGS sequence"/>
</dbReference>
<name>A0A2V4M4W6_AQUAC</name>
<dbReference type="PROSITE" id="PS51257">
    <property type="entry name" value="PROKAR_LIPOPROTEIN"/>
    <property type="match status" value="1"/>
</dbReference>
<evidence type="ECO:0000313" key="2">
    <source>
        <dbReference type="EMBL" id="PYC28437.1"/>
    </source>
</evidence>
<sequence>MQRFAYLLVLALGALLTGCSFNHPVAEDYGTYLANNQGQSNLPRASAPAEYQTAASTQAHRYEFRSATVGYAHLWIVEFGQMLDATLQSSDVQQAFGNLQEGSAPSAPLLTFELQDYRFEDFRAYVTLKISVASGGQALFSKAYQVEGQSQGGKMFWGGPFAMKNAIQQSTKLALDDILRDFIADYNRLDLAQR</sequence>
<feature type="chain" id="PRO_5016085195" description="Lipoprotein" evidence="1">
    <location>
        <begin position="23"/>
        <end position="194"/>
    </location>
</feature>
<accession>A0A2V4M4W6</accession>
<evidence type="ECO:0000313" key="3">
    <source>
        <dbReference type="Proteomes" id="UP000248146"/>
    </source>
</evidence>
<evidence type="ECO:0008006" key="4">
    <source>
        <dbReference type="Google" id="ProtNLM"/>
    </source>
</evidence>
<dbReference type="RefSeq" id="WP_110681103.1">
    <property type="nucleotide sequence ID" value="NZ_QJRX01000002.1"/>
</dbReference>
<organism evidence="2 3">
    <name type="scientific">Aquipseudomonas alcaligenes</name>
    <name type="common">Pseudomonas alcaligenes</name>
    <dbReference type="NCBI Taxonomy" id="43263"/>
    <lineage>
        <taxon>Bacteria</taxon>
        <taxon>Pseudomonadati</taxon>
        <taxon>Pseudomonadota</taxon>
        <taxon>Gammaproteobacteria</taxon>
        <taxon>Pseudomonadales</taxon>
        <taxon>Pseudomonadaceae</taxon>
        <taxon>Aquipseudomonas</taxon>
    </lineage>
</organism>
<dbReference type="AlphaFoldDB" id="A0A2V4M4W6"/>